<dbReference type="Proteomes" id="UP000317078">
    <property type="component" value="Unassembled WGS sequence"/>
</dbReference>
<keyword evidence="2" id="KW-1185">Reference proteome</keyword>
<evidence type="ECO:0008006" key="3">
    <source>
        <dbReference type="Google" id="ProtNLM"/>
    </source>
</evidence>
<evidence type="ECO:0000313" key="2">
    <source>
        <dbReference type="Proteomes" id="UP000317078"/>
    </source>
</evidence>
<evidence type="ECO:0000313" key="1">
    <source>
        <dbReference type="EMBL" id="TPG35573.1"/>
    </source>
</evidence>
<dbReference type="RefSeq" id="WP_140887958.1">
    <property type="nucleotide sequence ID" value="NZ_RCZP01000106.1"/>
</dbReference>
<sequence length="63" mass="6675">MVRAAFGLILQREPDPEALRFHGHALRAGGPAATMLRGLLASPEALERGEQLFLLLADAPSPG</sequence>
<dbReference type="EMBL" id="RCZP01000106">
    <property type="protein sequence ID" value="TPG35573.1"/>
    <property type="molecule type" value="Genomic_DNA"/>
</dbReference>
<protein>
    <recommendedName>
        <fullName evidence="3">DUF4214 domain-containing protein</fullName>
    </recommendedName>
</protein>
<comment type="caution">
    <text evidence="1">The sequence shown here is derived from an EMBL/GenBank/DDBJ whole genome shotgun (WGS) entry which is preliminary data.</text>
</comment>
<proteinExistence type="predicted"/>
<dbReference type="AlphaFoldDB" id="A0A502ECZ8"/>
<gene>
    <name evidence="1" type="ORF">EAH89_30500</name>
</gene>
<organism evidence="1 2">
    <name type="scientific">Muricoccus nepalensis</name>
    <dbReference type="NCBI Taxonomy" id="1854500"/>
    <lineage>
        <taxon>Bacteria</taxon>
        <taxon>Pseudomonadati</taxon>
        <taxon>Pseudomonadota</taxon>
        <taxon>Alphaproteobacteria</taxon>
        <taxon>Acetobacterales</taxon>
        <taxon>Roseomonadaceae</taxon>
        <taxon>Muricoccus</taxon>
    </lineage>
</organism>
<reference evidence="1 2" key="1">
    <citation type="journal article" date="2019" name="Environ. Microbiol.">
        <title>Species interactions and distinct microbial communities in high Arctic permafrost affected cryosols are associated with the CH4 and CO2 gas fluxes.</title>
        <authorList>
            <person name="Altshuler I."/>
            <person name="Hamel J."/>
            <person name="Turney S."/>
            <person name="Magnuson E."/>
            <person name="Levesque R."/>
            <person name="Greer C."/>
            <person name="Whyte L.G."/>
        </authorList>
    </citation>
    <scope>NUCLEOTIDE SEQUENCE [LARGE SCALE GENOMIC DNA]</scope>
    <source>
        <strain evidence="1 2">S9.3B</strain>
    </source>
</reference>
<name>A0A502ECZ8_9PROT</name>
<accession>A0A502ECZ8</accession>